<reference evidence="3 4" key="1">
    <citation type="submission" date="2017-02" db="EMBL/GenBank/DDBJ databases">
        <authorList>
            <person name="Peterson S.W."/>
        </authorList>
    </citation>
    <scope>NUCLEOTIDE SEQUENCE [LARGE SCALE GENOMIC DNA]</scope>
    <source>
        <strain evidence="3 4">VKM Ac-2059</strain>
    </source>
</reference>
<dbReference type="AlphaFoldDB" id="A0A1T5INX8"/>
<protein>
    <recommendedName>
        <fullName evidence="2">CBU-0592-like domain-containing protein</fullName>
    </recommendedName>
</protein>
<dbReference type="Proteomes" id="UP000190857">
    <property type="component" value="Unassembled WGS sequence"/>
</dbReference>
<evidence type="ECO:0000313" key="4">
    <source>
        <dbReference type="Proteomes" id="UP000190857"/>
    </source>
</evidence>
<evidence type="ECO:0000313" key="3">
    <source>
        <dbReference type="EMBL" id="SKC40752.1"/>
    </source>
</evidence>
<keyword evidence="1" id="KW-1133">Transmembrane helix</keyword>
<proteinExistence type="predicted"/>
<dbReference type="Pfam" id="PF26604">
    <property type="entry name" value="CBU_0592"/>
    <property type="match status" value="1"/>
</dbReference>
<dbReference type="RefSeq" id="WP_079726859.1">
    <property type="nucleotide sequence ID" value="NZ_FUZP01000001.1"/>
</dbReference>
<gene>
    <name evidence="3" type="ORF">SAMN06309945_0665</name>
</gene>
<keyword evidence="1" id="KW-0472">Membrane</keyword>
<name>A0A1T5INX8_9MICO</name>
<feature type="transmembrane region" description="Helical" evidence="1">
    <location>
        <begin position="61"/>
        <end position="79"/>
    </location>
</feature>
<dbReference type="STRING" id="123320.SAMN06309945_0665"/>
<keyword evidence="1" id="KW-0812">Transmembrane</keyword>
<dbReference type="NCBIfam" id="NF047864">
    <property type="entry name" value="CBU_0592_membra"/>
    <property type="match status" value="1"/>
</dbReference>
<accession>A0A1T5INX8</accession>
<dbReference type="OrthoDB" id="3256397at2"/>
<dbReference type="EMBL" id="FUZP01000001">
    <property type="protein sequence ID" value="SKC40752.1"/>
    <property type="molecule type" value="Genomic_DNA"/>
</dbReference>
<sequence length="163" mass="16682">MDSSLLLTLAGWLGALGTVTAYALLTFGKLTSTSALFQSLNIAGAALLCVSATVSQAWPSAAVNAVWIVIGLQAIVPLVKRLTRRNSAAVAGAATAGAATAGAATARTVAAGVATADTTYDAHAWDDYTATERELARTEMPPTLVLPVIRDSGYVLDERYAAA</sequence>
<keyword evidence="4" id="KW-1185">Reference proteome</keyword>
<dbReference type="InterPro" id="IPR058058">
    <property type="entry name" value="CBU_0592-like"/>
</dbReference>
<evidence type="ECO:0000259" key="2">
    <source>
        <dbReference type="Pfam" id="PF26604"/>
    </source>
</evidence>
<evidence type="ECO:0000256" key="1">
    <source>
        <dbReference type="SAM" id="Phobius"/>
    </source>
</evidence>
<organism evidence="3 4">
    <name type="scientific">Okibacterium fritillariae</name>
    <dbReference type="NCBI Taxonomy" id="123320"/>
    <lineage>
        <taxon>Bacteria</taxon>
        <taxon>Bacillati</taxon>
        <taxon>Actinomycetota</taxon>
        <taxon>Actinomycetes</taxon>
        <taxon>Micrococcales</taxon>
        <taxon>Microbacteriaceae</taxon>
        <taxon>Okibacterium</taxon>
    </lineage>
</organism>
<feature type="domain" description="CBU-0592-like" evidence="2">
    <location>
        <begin position="8"/>
        <end position="80"/>
    </location>
</feature>